<dbReference type="InterPro" id="IPR000771">
    <property type="entry name" value="FBA_II"/>
</dbReference>
<keyword evidence="5" id="KW-1185">Reference proteome</keyword>
<dbReference type="RefSeq" id="WP_027291922.1">
    <property type="nucleotide sequence ID" value="NZ_CAUSDN010000015.1"/>
</dbReference>
<feature type="binding site" evidence="3">
    <location>
        <position position="82"/>
    </location>
    <ligand>
        <name>Zn(2+)</name>
        <dbReference type="ChEBI" id="CHEBI:29105"/>
        <label>1</label>
        <note>catalytic</note>
    </ligand>
</feature>
<feature type="binding site" evidence="3">
    <location>
        <position position="103"/>
    </location>
    <ligand>
        <name>Zn(2+)</name>
        <dbReference type="ChEBI" id="CHEBI:29105"/>
        <label>2</label>
    </ligand>
</feature>
<dbReference type="GO" id="GO:0004332">
    <property type="term" value="F:fructose-bisphosphate aldolase activity"/>
    <property type="evidence" value="ECO:0007669"/>
    <property type="project" value="UniProtKB-EC"/>
</dbReference>
<dbReference type="STRING" id="180332.GCA_000797495_03526"/>
<feature type="binding site" evidence="3">
    <location>
        <position position="184"/>
    </location>
    <ligand>
        <name>Zn(2+)</name>
        <dbReference type="ChEBI" id="CHEBI:29105"/>
        <label>1</label>
        <note>catalytic</note>
    </ligand>
</feature>
<comment type="caution">
    <text evidence="4">The sequence shown here is derived from an EMBL/GenBank/DDBJ whole genome shotgun (WGS) entry which is preliminary data.</text>
</comment>
<dbReference type="GO" id="GO:0005975">
    <property type="term" value="P:carbohydrate metabolic process"/>
    <property type="evidence" value="ECO:0007669"/>
    <property type="project" value="InterPro"/>
</dbReference>
<sequence length="309" mass="34146">MLVSLKEILRLAQARKCAIGSFNTPNLESIIAVIRGAEELDVPVIIMHAEIHEEMMPISLIGPIMIRCATEAKVPVCVHLDHGTSLSYLYKALDIGFTSIMYDGSALSYEENVANTCIAVEMAKRTGASVEAEIGVLGKRELGLGHESNHDDQAEEVYTDPEDAGRFVRETKIDALACSFGTAHGLYLKKPKLDMNVLDRVRARVDIPLVMHGGSGVSEEDYKTVIQKGIRKVNYYTYMAKAGGEEVEGQFGFKKMPFVNGGVKYNLYYATVEEGREKPVYYHEIVQWGIDAMKGNVKSALEVFSGKKN</sequence>
<evidence type="ECO:0000313" key="5">
    <source>
        <dbReference type="Proteomes" id="UP000306509"/>
    </source>
</evidence>
<evidence type="ECO:0000256" key="1">
    <source>
        <dbReference type="PIRSR" id="PIRSR001359-1"/>
    </source>
</evidence>
<keyword evidence="3" id="KW-0862">Zinc</keyword>
<protein>
    <submittedName>
        <fullName evidence="4">Putative fructose-bisphosphate aldolase</fullName>
        <ecNumber evidence="4">4.1.2.13</ecNumber>
    </submittedName>
</protein>
<dbReference type="EC" id="4.1.2.13" evidence="4"/>
<name>A0A4U8Q2U8_9FIRM</name>
<dbReference type="Pfam" id="PF01116">
    <property type="entry name" value="F_bP_aldolase"/>
    <property type="match status" value="1"/>
</dbReference>
<comment type="cofactor">
    <cofactor evidence="3">
        <name>Zn(2+)</name>
        <dbReference type="ChEBI" id="CHEBI:29105"/>
    </cofactor>
    <text evidence="3">Binds 2 Zn(2+) ions per subunit. One is catalytic and the other provides a structural contribution.</text>
</comment>
<dbReference type="GO" id="GO:0008270">
    <property type="term" value="F:zinc ion binding"/>
    <property type="evidence" value="ECO:0007669"/>
    <property type="project" value="InterPro"/>
</dbReference>
<dbReference type="NCBIfam" id="TIGR00167">
    <property type="entry name" value="cbbA"/>
    <property type="match status" value="1"/>
</dbReference>
<feature type="binding site" evidence="2">
    <location>
        <begin position="234"/>
        <end position="237"/>
    </location>
    <ligand>
        <name>dihydroxyacetone phosphate</name>
        <dbReference type="ChEBI" id="CHEBI:57642"/>
    </ligand>
</feature>
<evidence type="ECO:0000256" key="2">
    <source>
        <dbReference type="PIRSR" id="PIRSR001359-2"/>
    </source>
</evidence>
<dbReference type="SUPFAM" id="SSF51569">
    <property type="entry name" value="Aldolase"/>
    <property type="match status" value="1"/>
</dbReference>
<dbReference type="GO" id="GO:0005829">
    <property type="term" value="C:cytosol"/>
    <property type="evidence" value="ECO:0007669"/>
    <property type="project" value="TreeGrafter"/>
</dbReference>
<keyword evidence="3" id="KW-0479">Metal-binding</keyword>
<dbReference type="Proteomes" id="UP000306509">
    <property type="component" value="Unassembled WGS sequence"/>
</dbReference>
<feature type="binding site" evidence="3">
    <location>
        <position position="133"/>
    </location>
    <ligand>
        <name>Zn(2+)</name>
        <dbReference type="ChEBI" id="CHEBI:29105"/>
        <label>2</label>
    </ligand>
</feature>
<evidence type="ECO:0000256" key="3">
    <source>
        <dbReference type="PIRSR" id="PIRSR001359-3"/>
    </source>
</evidence>
<accession>A0A4U8Q2U8</accession>
<organism evidence="4 5">
    <name type="scientific">Robinsoniella peoriensis</name>
    <dbReference type="NCBI Taxonomy" id="180332"/>
    <lineage>
        <taxon>Bacteria</taxon>
        <taxon>Bacillati</taxon>
        <taxon>Bacillota</taxon>
        <taxon>Clostridia</taxon>
        <taxon>Lachnospirales</taxon>
        <taxon>Lachnospiraceae</taxon>
        <taxon>Robinsoniella</taxon>
    </lineage>
</organism>
<feature type="binding site" evidence="2">
    <location>
        <begin position="213"/>
        <end position="215"/>
    </location>
    <ligand>
        <name>dihydroxyacetone phosphate</name>
        <dbReference type="ChEBI" id="CHEBI:57642"/>
    </ligand>
</feature>
<dbReference type="PANTHER" id="PTHR30304">
    <property type="entry name" value="D-TAGATOSE-1,6-BISPHOSPHATE ALDOLASE"/>
    <property type="match status" value="1"/>
</dbReference>
<dbReference type="InterPro" id="IPR050246">
    <property type="entry name" value="Class_II_FBP_aldolase"/>
</dbReference>
<gene>
    <name evidence="4" type="primary">fbaA_2</name>
    <name evidence="4" type="ORF">DSM106044_04623</name>
</gene>
<dbReference type="PANTHER" id="PTHR30304:SF0">
    <property type="entry name" value="D-TAGATOSE-1,6-BISPHOSPHATE ALDOLASE SUBUNIT GATY-RELATED"/>
    <property type="match status" value="1"/>
</dbReference>
<dbReference type="GO" id="GO:0009025">
    <property type="term" value="F:tagatose-bisphosphate aldolase activity"/>
    <property type="evidence" value="ECO:0007669"/>
    <property type="project" value="TreeGrafter"/>
</dbReference>
<evidence type="ECO:0000313" key="4">
    <source>
        <dbReference type="EMBL" id="TLC98513.1"/>
    </source>
</evidence>
<proteinExistence type="predicted"/>
<dbReference type="InterPro" id="IPR013785">
    <property type="entry name" value="Aldolase_TIM"/>
</dbReference>
<dbReference type="PROSITE" id="PS00602">
    <property type="entry name" value="ALDOLASE_CLASS_II_1"/>
    <property type="match status" value="1"/>
</dbReference>
<dbReference type="PIRSF" id="PIRSF001359">
    <property type="entry name" value="F_bP_aldolase_II"/>
    <property type="match status" value="1"/>
</dbReference>
<feature type="active site" description="Proton donor" evidence="1">
    <location>
        <position position="81"/>
    </location>
</feature>
<feature type="binding site" evidence="2">
    <location>
        <position position="185"/>
    </location>
    <ligand>
        <name>dihydroxyacetone phosphate</name>
        <dbReference type="ChEBI" id="CHEBI:57642"/>
    </ligand>
</feature>
<feature type="binding site" evidence="3">
    <location>
        <position position="212"/>
    </location>
    <ligand>
        <name>Zn(2+)</name>
        <dbReference type="ChEBI" id="CHEBI:29105"/>
        <label>1</label>
        <note>catalytic</note>
    </ligand>
</feature>
<dbReference type="CDD" id="cd00947">
    <property type="entry name" value="TBP_aldolase_IIB"/>
    <property type="match status" value="1"/>
</dbReference>
<keyword evidence="4" id="KW-0456">Lyase</keyword>
<dbReference type="AlphaFoldDB" id="A0A4U8Q2U8"/>
<dbReference type="Gene3D" id="3.20.20.70">
    <property type="entry name" value="Aldolase class I"/>
    <property type="match status" value="1"/>
</dbReference>
<reference evidence="4 5" key="1">
    <citation type="journal article" date="2019" name="Anaerobe">
        <title>Detection of Robinsoniella peoriensis in multiple bone samples of a trauma patient.</title>
        <authorList>
            <person name="Schrottner P."/>
            <person name="Hartwich K."/>
            <person name="Bunk B."/>
            <person name="Schober I."/>
            <person name="Helbig S."/>
            <person name="Rudolph W.W."/>
            <person name="Gunzer F."/>
        </authorList>
    </citation>
    <scope>NUCLEOTIDE SEQUENCE [LARGE SCALE GENOMIC DNA]</scope>
    <source>
        <strain evidence="4 5">DSM 106044</strain>
    </source>
</reference>
<dbReference type="EMBL" id="QGQD01000092">
    <property type="protein sequence ID" value="TLC98513.1"/>
    <property type="molecule type" value="Genomic_DNA"/>
</dbReference>